<reference evidence="3" key="1">
    <citation type="journal article" date="2021" name="Genome Biol. Evol.">
        <title>A High-Quality Reference Genome for a Parasitic Bivalve with Doubly Uniparental Inheritance (Bivalvia: Unionida).</title>
        <authorList>
            <person name="Smith C.H."/>
        </authorList>
    </citation>
    <scope>NUCLEOTIDE SEQUENCE</scope>
    <source>
        <strain evidence="3">CHS0354</strain>
    </source>
</reference>
<organism evidence="3 4">
    <name type="scientific">Potamilus streckersoni</name>
    <dbReference type="NCBI Taxonomy" id="2493646"/>
    <lineage>
        <taxon>Eukaryota</taxon>
        <taxon>Metazoa</taxon>
        <taxon>Spiralia</taxon>
        <taxon>Lophotrochozoa</taxon>
        <taxon>Mollusca</taxon>
        <taxon>Bivalvia</taxon>
        <taxon>Autobranchia</taxon>
        <taxon>Heteroconchia</taxon>
        <taxon>Palaeoheterodonta</taxon>
        <taxon>Unionida</taxon>
        <taxon>Unionoidea</taxon>
        <taxon>Unionidae</taxon>
        <taxon>Ambleminae</taxon>
        <taxon>Lampsilini</taxon>
        <taxon>Potamilus</taxon>
    </lineage>
</organism>
<gene>
    <name evidence="3" type="ORF">CHS0354_018421</name>
</gene>
<dbReference type="InterPro" id="IPR053861">
    <property type="entry name" value="Phage_Mu_Gp45_N"/>
</dbReference>
<comment type="caution">
    <text evidence="3">The sequence shown here is derived from an EMBL/GenBank/DDBJ whole genome shotgun (WGS) entry which is preliminary data.</text>
</comment>
<reference evidence="3" key="2">
    <citation type="journal article" date="2021" name="Genome Biol. Evol.">
        <title>Developing a high-quality reference genome for a parasitic bivalve with doubly uniparental inheritance (Bivalvia: Unionida).</title>
        <authorList>
            <person name="Smith C.H."/>
        </authorList>
    </citation>
    <scope>NUCLEOTIDE SEQUENCE</scope>
    <source>
        <strain evidence="3">CHS0354</strain>
        <tissue evidence="3">Mantle</tissue>
    </source>
</reference>
<dbReference type="Gene3D" id="3.55.50.10">
    <property type="entry name" value="Baseplate protein-like domains"/>
    <property type="match status" value="1"/>
</dbReference>
<feature type="domain" description="Bacteriophage Mu Gp45 N-terminal" evidence="1">
    <location>
        <begin position="218"/>
        <end position="262"/>
    </location>
</feature>
<evidence type="ECO:0000313" key="4">
    <source>
        <dbReference type="Proteomes" id="UP001195483"/>
    </source>
</evidence>
<dbReference type="SUPFAM" id="SSF69279">
    <property type="entry name" value="Phage tail proteins"/>
    <property type="match status" value="1"/>
</dbReference>
<dbReference type="AlphaFoldDB" id="A0AAE0WAV7"/>
<evidence type="ECO:0000313" key="3">
    <source>
        <dbReference type="EMBL" id="KAK3606827.1"/>
    </source>
</evidence>
<dbReference type="Proteomes" id="UP001195483">
    <property type="component" value="Unassembled WGS sequence"/>
</dbReference>
<reference evidence="3" key="3">
    <citation type="submission" date="2023-05" db="EMBL/GenBank/DDBJ databases">
        <authorList>
            <person name="Smith C.H."/>
        </authorList>
    </citation>
    <scope>NUCLEOTIDE SEQUENCE</scope>
    <source>
        <strain evidence="3">CHS0354</strain>
        <tissue evidence="3">Mantle</tissue>
    </source>
</reference>
<accession>A0AAE0WAV7</accession>
<dbReference type="InterPro" id="IPR053981">
    <property type="entry name" value="Gp44/GpP-like_2nd"/>
</dbReference>
<evidence type="ECO:0000259" key="1">
    <source>
        <dbReference type="Pfam" id="PF06890"/>
    </source>
</evidence>
<name>A0AAE0WAV7_9BIVA</name>
<proteinExistence type="predicted"/>
<dbReference type="Pfam" id="PF22255">
    <property type="entry name" value="Gp44-like_2nd"/>
    <property type="match status" value="1"/>
</dbReference>
<protein>
    <submittedName>
        <fullName evidence="3">Uncharacterized protein</fullName>
    </submittedName>
</protein>
<dbReference type="EMBL" id="JAEAOA010001141">
    <property type="protein sequence ID" value="KAK3606827.1"/>
    <property type="molecule type" value="Genomic_DNA"/>
</dbReference>
<evidence type="ECO:0000259" key="2">
    <source>
        <dbReference type="Pfam" id="PF22255"/>
    </source>
</evidence>
<dbReference type="Pfam" id="PF06890">
    <property type="entry name" value="Phage_Mu_Gp45"/>
    <property type="match status" value="1"/>
</dbReference>
<sequence>MEINKSITELAHSFSMSISPQMANEFKVSDKITIDAYDHNMSHIMTVGYADAAEYEDTVDGMRISLSGRSVHSDLIDSEITASYKNLTLATIARKLCSPFGIDVIDSAGTKVVSDFAPLCQTIFSALGEHAKKQNVIMVGDGLGRLLFFKKERRVFKTPLIQGKNILTLNRRCEFLSYKDYIVYGADDRSAGITSYFFHMWQKLFGVFRFKTLNGSRVNIQNGDESRESLHIQPFGFSSNPKDAGDKAYTLFVGGDRASGITFCITASAKQQPEPGEVMIYNAHGATVILKKDGIVIEDKTNSIKIKTGSDGLEITDKEKVVFNKLVQRVKNLEQFCKTHTHATAGVGSPSPGVPPLAETI</sequence>
<feature type="domain" description="Baseplate hub protein gp44/GpP-like second" evidence="2">
    <location>
        <begin position="74"/>
        <end position="148"/>
    </location>
</feature>
<keyword evidence="4" id="KW-1185">Reference proteome</keyword>